<reference evidence="11" key="1">
    <citation type="submission" date="2017-03" db="EMBL/GenBank/DDBJ databases">
        <title>Full genome sequence of a non-lethal Shewanella isolate that potentiates virulence of Vibio parahaemolyticus causing acute hepatopancreatic necrosis disease (AHPND) in shrimp.</title>
        <authorList>
            <person name="Prachumwat A."/>
            <person name="Sritunyalucksana K."/>
        </authorList>
    </citation>
    <scope>NUCLEOTIDE SEQUENCE [LARGE SCALE GENOMIC DNA]</scope>
    <source>
        <strain evidence="11">TH2012</strain>
    </source>
</reference>
<keyword evidence="8" id="KW-0288">FMN</keyword>
<comment type="cofactor">
    <cofactor evidence="8">
        <name>FMN</name>
        <dbReference type="ChEBI" id="CHEBI:58210"/>
    </cofactor>
    <text evidence="8">Binds 1 FMN per subunit.</text>
</comment>
<proteinExistence type="inferred from homology"/>
<gene>
    <name evidence="10" type="primary">yedZ</name>
    <name evidence="8" type="synonym">msrQ</name>
    <name evidence="10" type="ORF">STH12_01582</name>
</gene>
<dbReference type="PANTHER" id="PTHR36964:SF1">
    <property type="entry name" value="PROTEIN-METHIONINE-SULFOXIDE REDUCTASE HEME-BINDING SUBUNIT MSRQ"/>
    <property type="match status" value="1"/>
</dbReference>
<keyword evidence="8" id="KW-0479">Metal-binding</keyword>
<dbReference type="RefSeq" id="WP_126167041.1">
    <property type="nucleotide sequence ID" value="NZ_CP020373.1"/>
</dbReference>
<evidence type="ECO:0000256" key="6">
    <source>
        <dbReference type="ARBA" id="ARBA00023004"/>
    </source>
</evidence>
<keyword evidence="8" id="KW-1003">Cell membrane</keyword>
<comment type="cofactor">
    <cofactor evidence="8">
        <name>heme b</name>
        <dbReference type="ChEBI" id="CHEBI:60344"/>
    </cofactor>
    <text evidence="8">Binds 1 heme b (iron(II)-protoporphyrin IX) group per subunit.</text>
</comment>
<keyword evidence="8" id="KW-0249">Electron transport</keyword>
<dbReference type="PANTHER" id="PTHR36964">
    <property type="entry name" value="PROTEIN-METHIONINE-SULFOXIDE REDUCTASE HEME-BINDING SUBUNIT MSRQ"/>
    <property type="match status" value="1"/>
</dbReference>
<dbReference type="NCBIfam" id="NF003831">
    <property type="entry name" value="PRK05419.1-2"/>
    <property type="match status" value="1"/>
</dbReference>
<keyword evidence="6 8" id="KW-0408">Iron</keyword>
<protein>
    <recommendedName>
        <fullName evidence="8">Protein-methionine-sulfoxide reductase heme-binding subunit MsrQ</fullName>
    </recommendedName>
    <alternativeName>
        <fullName evidence="8">Flavocytochrome MsrQ</fullName>
    </alternativeName>
</protein>
<dbReference type="EMBL" id="CP020373">
    <property type="protein sequence ID" value="AZQ10690.1"/>
    <property type="molecule type" value="Genomic_DNA"/>
</dbReference>
<comment type="subunit">
    <text evidence="8">Heterodimer of a catalytic subunit (MsrP) and a heme-binding subunit (MsrQ).</text>
</comment>
<keyword evidence="7 8" id="KW-0472">Membrane</keyword>
<keyword evidence="4 8" id="KW-0812">Transmembrane</keyword>
<evidence type="ECO:0000313" key="10">
    <source>
        <dbReference type="EMBL" id="AZQ10690.1"/>
    </source>
</evidence>
<evidence type="ECO:0000313" key="11">
    <source>
        <dbReference type="Proteomes" id="UP000278437"/>
    </source>
</evidence>
<name>A0ABM7DA51_9GAMM</name>
<evidence type="ECO:0000256" key="4">
    <source>
        <dbReference type="ARBA" id="ARBA00022692"/>
    </source>
</evidence>
<keyword evidence="11" id="KW-1185">Reference proteome</keyword>
<dbReference type="InterPro" id="IPR013130">
    <property type="entry name" value="Fe3_Rdtase_TM_dom"/>
</dbReference>
<evidence type="ECO:0000256" key="1">
    <source>
        <dbReference type="ARBA" id="ARBA00004141"/>
    </source>
</evidence>
<feature type="transmembrane region" description="Helical" evidence="8">
    <location>
        <begin position="9"/>
        <end position="31"/>
    </location>
</feature>
<feature type="transmembrane region" description="Helical" evidence="8">
    <location>
        <begin position="80"/>
        <end position="104"/>
    </location>
</feature>
<evidence type="ECO:0000256" key="5">
    <source>
        <dbReference type="ARBA" id="ARBA00022989"/>
    </source>
</evidence>
<feature type="domain" description="Ferric oxidoreductase" evidence="9">
    <location>
        <begin position="55"/>
        <end position="159"/>
    </location>
</feature>
<sequence>MKLGSRSLLVLKTLLHLGFMLPLLWLVWGVMTERLGGDPVQYLIHFTGKGALHGLMLTLLVSPLAKWLKLGALMQCRRLLGLWAFAYAVIHLALFLSLDLLFAWGLLLAEVIKRPYLVVGMISLLILLALSLTSPNGVRRRLGRSWQTLHNLVYVAAILVPVHYLWSVKSEVIEPGIYLALCIGLLWLRKDKLMRMLARYLPQRGELDT</sequence>
<comment type="function">
    <text evidence="8">Part of the MsrPQ system that repairs oxidized periplasmic proteins containing methionine sulfoxide residues (Met-O), using respiratory chain electrons. Thus protects these proteins from oxidative-stress damage caused by reactive species of oxygen and chlorine generated by the host defense mechanisms. MsrPQ is essential for the maintenance of envelope integrity under bleach stress, rescuing a wide series of structurally unrelated periplasmic proteins from methionine oxidation. MsrQ provides electrons for reduction to the reductase catalytic subunit MsrP, using the quinone pool of the respiratory chain.</text>
</comment>
<keyword evidence="8" id="KW-0285">Flavoprotein</keyword>
<keyword evidence="3 8" id="KW-0349">Heme</keyword>
<evidence type="ECO:0000256" key="7">
    <source>
        <dbReference type="ARBA" id="ARBA00023136"/>
    </source>
</evidence>
<evidence type="ECO:0000259" key="9">
    <source>
        <dbReference type="Pfam" id="PF01794"/>
    </source>
</evidence>
<keyword evidence="2 8" id="KW-0813">Transport</keyword>
<accession>A0ABM7DA51</accession>
<feature type="transmembrane region" description="Helical" evidence="8">
    <location>
        <begin position="148"/>
        <end position="166"/>
    </location>
</feature>
<feature type="transmembrane region" description="Helical" evidence="8">
    <location>
        <begin position="51"/>
        <end position="68"/>
    </location>
</feature>
<dbReference type="HAMAP" id="MF_01207">
    <property type="entry name" value="MsrQ"/>
    <property type="match status" value="1"/>
</dbReference>
<organism evidence="10 11">
    <name type="scientific">Shewanella khirikhana</name>
    <dbReference type="NCBI Taxonomy" id="1965282"/>
    <lineage>
        <taxon>Bacteria</taxon>
        <taxon>Pseudomonadati</taxon>
        <taxon>Pseudomonadota</taxon>
        <taxon>Gammaproteobacteria</taxon>
        <taxon>Alteromonadales</taxon>
        <taxon>Shewanellaceae</taxon>
        <taxon>Shewanella</taxon>
    </lineage>
</organism>
<feature type="transmembrane region" description="Helical" evidence="8">
    <location>
        <begin position="172"/>
        <end position="189"/>
    </location>
</feature>
<dbReference type="InterPro" id="IPR022837">
    <property type="entry name" value="MsrQ-like"/>
</dbReference>
<dbReference type="Pfam" id="PF01794">
    <property type="entry name" value="Ferric_reduct"/>
    <property type="match status" value="1"/>
</dbReference>
<dbReference type="Proteomes" id="UP000278437">
    <property type="component" value="Chromosome"/>
</dbReference>
<evidence type="ECO:0000256" key="3">
    <source>
        <dbReference type="ARBA" id="ARBA00022617"/>
    </source>
</evidence>
<feature type="transmembrane region" description="Helical" evidence="8">
    <location>
        <begin position="116"/>
        <end position="136"/>
    </location>
</feature>
<comment type="subcellular location">
    <subcellularLocation>
        <location evidence="8">Cell membrane</location>
        <topology evidence="8">Multi-pass membrane protein</topology>
    </subcellularLocation>
    <subcellularLocation>
        <location evidence="1">Membrane</location>
        <topology evidence="1">Multi-pass membrane protein</topology>
    </subcellularLocation>
</comment>
<evidence type="ECO:0000256" key="2">
    <source>
        <dbReference type="ARBA" id="ARBA00022448"/>
    </source>
</evidence>
<evidence type="ECO:0000256" key="8">
    <source>
        <dbReference type="HAMAP-Rule" id="MF_01207"/>
    </source>
</evidence>
<comment type="similarity">
    <text evidence="8">Belongs to the MsrQ family.</text>
</comment>
<keyword evidence="5 8" id="KW-1133">Transmembrane helix</keyword>